<organism evidence="1 2">
    <name type="scientific">Marasmiellus scandens</name>
    <dbReference type="NCBI Taxonomy" id="2682957"/>
    <lineage>
        <taxon>Eukaryota</taxon>
        <taxon>Fungi</taxon>
        <taxon>Dikarya</taxon>
        <taxon>Basidiomycota</taxon>
        <taxon>Agaricomycotina</taxon>
        <taxon>Agaricomycetes</taxon>
        <taxon>Agaricomycetidae</taxon>
        <taxon>Agaricales</taxon>
        <taxon>Marasmiineae</taxon>
        <taxon>Omphalotaceae</taxon>
        <taxon>Marasmiellus</taxon>
    </lineage>
</organism>
<accession>A0ABR1JJY0</accession>
<comment type="caution">
    <text evidence="1">The sequence shown here is derived from an EMBL/GenBank/DDBJ whole genome shotgun (WGS) entry which is preliminary data.</text>
</comment>
<dbReference type="Proteomes" id="UP001498398">
    <property type="component" value="Unassembled WGS sequence"/>
</dbReference>
<name>A0ABR1JJY0_9AGAR</name>
<evidence type="ECO:0000313" key="1">
    <source>
        <dbReference type="EMBL" id="KAK7459545.1"/>
    </source>
</evidence>
<proteinExistence type="predicted"/>
<gene>
    <name evidence="1" type="ORF">VKT23_009528</name>
</gene>
<keyword evidence="2" id="KW-1185">Reference proteome</keyword>
<evidence type="ECO:0000313" key="2">
    <source>
        <dbReference type="Proteomes" id="UP001498398"/>
    </source>
</evidence>
<sequence length="205" mass="22079">MTSGVEADSVYETLENKEEKTANIILCNTVAAKGTSPSFISSLTPSSSAFTSVGAPPHLAVLSTSSPIKIMPRLFPSTSTSTRTAKSRSSTYPRLLRRPNIFSMCQLYHNAAAAESSPVAIPVILPVHRYLIIFIAVEFVQCAMKFLSLSCVELWSASTTTRINIVAGSLVNTITLITTTLASSTFDIGQATYDLYLDMRPNSTS</sequence>
<reference evidence="1 2" key="1">
    <citation type="submission" date="2024-01" db="EMBL/GenBank/DDBJ databases">
        <title>A draft genome for the cacao thread blight pathogen Marasmiellus scandens.</title>
        <authorList>
            <person name="Baruah I.K."/>
            <person name="Leung J."/>
            <person name="Bukari Y."/>
            <person name="Amoako-Attah I."/>
            <person name="Meinhardt L.W."/>
            <person name="Bailey B.A."/>
            <person name="Cohen S.P."/>
        </authorList>
    </citation>
    <scope>NUCLEOTIDE SEQUENCE [LARGE SCALE GENOMIC DNA]</scope>
    <source>
        <strain evidence="1 2">GH-19</strain>
    </source>
</reference>
<dbReference type="EMBL" id="JBANRG010000016">
    <property type="protein sequence ID" value="KAK7459545.1"/>
    <property type="molecule type" value="Genomic_DNA"/>
</dbReference>
<protein>
    <submittedName>
        <fullName evidence="1">Uncharacterized protein</fullName>
    </submittedName>
</protein>